<keyword evidence="5" id="KW-0597">Phosphoprotein</keyword>
<evidence type="ECO:0000256" key="7">
    <source>
        <dbReference type="ARBA" id="ARBA00023015"/>
    </source>
</evidence>
<evidence type="ECO:0000256" key="5">
    <source>
        <dbReference type="ARBA" id="ARBA00022553"/>
    </source>
</evidence>
<dbReference type="GO" id="GO:0005634">
    <property type="term" value="C:nucleus"/>
    <property type="evidence" value="ECO:0007669"/>
    <property type="project" value="UniProtKB-SubCell"/>
</dbReference>
<dbReference type="RefSeq" id="XP_007901516.1">
    <property type="nucleotide sequence ID" value="XM_007903325.2"/>
</dbReference>
<feature type="compositionally biased region" description="Acidic residues" evidence="10">
    <location>
        <begin position="165"/>
        <end position="182"/>
    </location>
</feature>
<dbReference type="PANTHER" id="PTHR31169:SF4">
    <property type="entry name" value="CELL DIVISION CYCLE-ASSOCIATED 7-LIKE PROTEIN"/>
    <property type="match status" value="1"/>
</dbReference>
<evidence type="ECO:0000256" key="8">
    <source>
        <dbReference type="ARBA" id="ARBA00023163"/>
    </source>
</evidence>
<organism evidence="12 13">
    <name type="scientific">Callorhinchus milii</name>
    <name type="common">Ghost shark</name>
    <dbReference type="NCBI Taxonomy" id="7868"/>
    <lineage>
        <taxon>Eukaryota</taxon>
        <taxon>Metazoa</taxon>
        <taxon>Chordata</taxon>
        <taxon>Craniata</taxon>
        <taxon>Vertebrata</taxon>
        <taxon>Chondrichthyes</taxon>
        <taxon>Holocephali</taxon>
        <taxon>Chimaeriformes</taxon>
        <taxon>Callorhinchidae</taxon>
        <taxon>Callorhinchus</taxon>
    </lineage>
</organism>
<dbReference type="PANTHER" id="PTHR31169">
    <property type="entry name" value="OS05G0300700 PROTEIN"/>
    <property type="match status" value="1"/>
</dbReference>
<protein>
    <recommendedName>
        <fullName evidence="11">Zinc-finger domain-containing protein</fullName>
    </recommendedName>
</protein>
<dbReference type="KEGG" id="cmk:103185014"/>
<evidence type="ECO:0000256" key="6">
    <source>
        <dbReference type="ARBA" id="ARBA00022843"/>
    </source>
</evidence>
<evidence type="ECO:0000313" key="12">
    <source>
        <dbReference type="Ensembl" id="ENSCMIP00000040571.1"/>
    </source>
</evidence>
<keyword evidence="4" id="KW-1017">Isopeptide bond</keyword>
<feature type="compositionally biased region" description="Acidic residues" evidence="10">
    <location>
        <begin position="223"/>
        <end position="232"/>
    </location>
</feature>
<reference evidence="12" key="4">
    <citation type="submission" date="2025-08" db="UniProtKB">
        <authorList>
            <consortium name="Ensembl"/>
        </authorList>
    </citation>
    <scope>IDENTIFICATION</scope>
</reference>
<feature type="domain" description="Zinc-finger" evidence="11">
    <location>
        <begin position="381"/>
        <end position="479"/>
    </location>
</feature>
<proteinExistence type="predicted"/>
<keyword evidence="9" id="KW-0539">Nucleus</keyword>
<evidence type="ECO:0000256" key="2">
    <source>
        <dbReference type="ARBA" id="ARBA00004496"/>
    </source>
</evidence>
<evidence type="ECO:0000313" key="13">
    <source>
        <dbReference type="Proteomes" id="UP000314986"/>
    </source>
</evidence>
<keyword evidence="13" id="KW-1185">Reference proteome</keyword>
<dbReference type="Proteomes" id="UP000314986">
    <property type="component" value="Unassembled WGS sequence"/>
</dbReference>
<dbReference type="GO" id="GO:0006355">
    <property type="term" value="P:regulation of DNA-templated transcription"/>
    <property type="evidence" value="ECO:0007669"/>
    <property type="project" value="InterPro"/>
</dbReference>
<reference evidence="12" key="5">
    <citation type="submission" date="2025-09" db="UniProtKB">
        <authorList>
            <consortium name="Ensembl"/>
        </authorList>
    </citation>
    <scope>IDENTIFICATION</scope>
</reference>
<evidence type="ECO:0000259" key="11">
    <source>
        <dbReference type="Pfam" id="PF10497"/>
    </source>
</evidence>
<keyword evidence="3" id="KW-0963">Cytoplasm</keyword>
<reference evidence="13" key="2">
    <citation type="journal article" date="2007" name="PLoS Biol.">
        <title>Survey sequencing and comparative analysis of the elephant shark (Callorhinchus milii) genome.</title>
        <authorList>
            <person name="Venkatesh B."/>
            <person name="Kirkness E.F."/>
            <person name="Loh Y.H."/>
            <person name="Halpern A.L."/>
            <person name="Lee A.P."/>
            <person name="Johnson J."/>
            <person name="Dandona N."/>
            <person name="Viswanathan L.D."/>
            <person name="Tay A."/>
            <person name="Venter J.C."/>
            <person name="Strausberg R.L."/>
            <person name="Brenner S."/>
        </authorList>
    </citation>
    <scope>NUCLEOTIDE SEQUENCE [LARGE SCALE GENOMIC DNA]</scope>
</reference>
<accession>A0A4W3JMU2</accession>
<dbReference type="GeneID" id="103185014"/>
<dbReference type="CTD" id="572007"/>
<dbReference type="STRING" id="7868.ENSCMIP00000040571"/>
<keyword evidence="7" id="KW-0805">Transcription regulation</keyword>
<dbReference type="GO" id="GO:0005737">
    <property type="term" value="C:cytoplasm"/>
    <property type="evidence" value="ECO:0007669"/>
    <property type="project" value="UniProtKB-SubCell"/>
</dbReference>
<dbReference type="GeneTree" id="ENSGT00940000159108"/>
<dbReference type="OrthoDB" id="298344at2759"/>
<evidence type="ECO:0000256" key="9">
    <source>
        <dbReference type="ARBA" id="ARBA00023242"/>
    </source>
</evidence>
<keyword evidence="8" id="KW-0804">Transcription</keyword>
<evidence type="ECO:0000256" key="1">
    <source>
        <dbReference type="ARBA" id="ARBA00004123"/>
    </source>
</evidence>
<evidence type="ECO:0000256" key="3">
    <source>
        <dbReference type="ARBA" id="ARBA00022490"/>
    </source>
</evidence>
<evidence type="ECO:0000256" key="4">
    <source>
        <dbReference type="ARBA" id="ARBA00022499"/>
    </source>
</evidence>
<name>A0A4W3JMU2_CALMI</name>
<sequence>MEPMLKIVADVFNTPSDDEFMGFEEADFGERCDHVDSKKSSQNIPKLFADIFSAQSDEEFMGFEEADFREECFAKLTPKLLVDVFNTPSDDEFMGFEEMDYGEKWDHVDSKKSSHVPSYQSKYITEELIDLFTDDNDSAESVFEGFAEWDVERNNEMECRSTQSEMEDEGFTEDDDGDDETDYEIEFSSDSEMDAIPKKSHFGLRVAFKFPTKRPVKAREPEPSESDSDEDSGSEKKTSNVLLKRALNIKENKEMLAKLMAELKTMPGLFPVKVSSTSPSKQRRTPKRTFSEGKIERRVNPTRSARPPQGFSVECFAISPTKLMDQVKNFNLRTNFSNHFVEGAGISKRRRRSSKYAPRPADDITDEDLDNVAITVRDKIYDRVMGNTCHQCRQKTIDTKTICRNEGCYGVRGQFCGPCLRNRYGEDVRTALLDADWVCPPCRGICNCSFCRRRDGRCATGILVHLAKFYGYDNVQAYLESLQKQLTDD</sequence>
<gene>
    <name evidence="12" type="primary">cdca7b</name>
</gene>
<dbReference type="InterPro" id="IPR018866">
    <property type="entry name" value="Znf-4CXXC_R1"/>
</dbReference>
<reference evidence="13" key="1">
    <citation type="journal article" date="2006" name="Science">
        <title>Ancient noncoding elements conserved in the human genome.</title>
        <authorList>
            <person name="Venkatesh B."/>
            <person name="Kirkness E.F."/>
            <person name="Loh Y.H."/>
            <person name="Halpern A.L."/>
            <person name="Lee A.P."/>
            <person name="Johnson J."/>
            <person name="Dandona N."/>
            <person name="Viswanathan L.D."/>
            <person name="Tay A."/>
            <person name="Venter J.C."/>
            <person name="Strausberg R.L."/>
            <person name="Brenner S."/>
        </authorList>
    </citation>
    <scope>NUCLEOTIDE SEQUENCE [LARGE SCALE GENOMIC DNA]</scope>
</reference>
<dbReference type="Pfam" id="PF10497">
    <property type="entry name" value="zf-4CXXC_R1"/>
    <property type="match status" value="1"/>
</dbReference>
<dbReference type="InterPro" id="IPR040221">
    <property type="entry name" value="CDCA7/CDA7L"/>
</dbReference>
<feature type="region of interest" description="Disordered" evidence="10">
    <location>
        <begin position="213"/>
        <end position="239"/>
    </location>
</feature>
<dbReference type="OMA" id="DPAWICP"/>
<keyword evidence="6" id="KW-0832">Ubl conjugation</keyword>
<dbReference type="Ensembl" id="ENSCMIT00000041144.1">
    <property type="protein sequence ID" value="ENSCMIP00000040571.1"/>
    <property type="gene ID" value="ENSCMIG00000016911.1"/>
</dbReference>
<dbReference type="InParanoid" id="A0A4W3JMU2"/>
<evidence type="ECO:0000256" key="10">
    <source>
        <dbReference type="SAM" id="MobiDB-lite"/>
    </source>
</evidence>
<feature type="region of interest" description="Disordered" evidence="10">
    <location>
        <begin position="157"/>
        <end position="182"/>
    </location>
</feature>
<comment type="subcellular location">
    <subcellularLocation>
        <location evidence="2">Cytoplasm</location>
    </subcellularLocation>
    <subcellularLocation>
        <location evidence="1">Nucleus</location>
    </subcellularLocation>
</comment>
<reference evidence="13" key="3">
    <citation type="journal article" date="2014" name="Nature">
        <title>Elephant shark genome provides unique insights into gnathostome evolution.</title>
        <authorList>
            <consortium name="International Elephant Shark Genome Sequencing Consortium"/>
            <person name="Venkatesh B."/>
            <person name="Lee A.P."/>
            <person name="Ravi V."/>
            <person name="Maurya A.K."/>
            <person name="Lian M.M."/>
            <person name="Swann J.B."/>
            <person name="Ohta Y."/>
            <person name="Flajnik M.F."/>
            <person name="Sutoh Y."/>
            <person name="Kasahara M."/>
            <person name="Hoon S."/>
            <person name="Gangu V."/>
            <person name="Roy S.W."/>
            <person name="Irimia M."/>
            <person name="Korzh V."/>
            <person name="Kondrychyn I."/>
            <person name="Lim Z.W."/>
            <person name="Tay B.H."/>
            <person name="Tohari S."/>
            <person name="Kong K.W."/>
            <person name="Ho S."/>
            <person name="Lorente-Galdos B."/>
            <person name="Quilez J."/>
            <person name="Marques-Bonet T."/>
            <person name="Raney B.J."/>
            <person name="Ingham P.W."/>
            <person name="Tay A."/>
            <person name="Hillier L.W."/>
            <person name="Minx P."/>
            <person name="Boehm T."/>
            <person name="Wilson R.K."/>
            <person name="Brenner S."/>
            <person name="Warren W.C."/>
        </authorList>
    </citation>
    <scope>NUCLEOTIDE SEQUENCE [LARGE SCALE GENOMIC DNA]</scope>
</reference>
<dbReference type="AlphaFoldDB" id="A0A4W3JMU2"/>